<dbReference type="PANTHER" id="PTHR34580">
    <property type="match status" value="1"/>
</dbReference>
<dbReference type="InterPro" id="IPR026881">
    <property type="entry name" value="WYL_dom"/>
</dbReference>
<dbReference type="InterPro" id="IPR051534">
    <property type="entry name" value="CBASS_pafABC_assoc_protein"/>
</dbReference>
<dbReference type="Proteomes" id="UP000217194">
    <property type="component" value="Chromosome"/>
</dbReference>
<protein>
    <submittedName>
        <fullName evidence="2">Proteasome accessory factor B</fullName>
    </submittedName>
</protein>
<accession>A0AAC9YWQ0</accession>
<keyword evidence="2" id="KW-0647">Proteasome</keyword>
<feature type="domain" description="WYL" evidence="1">
    <location>
        <begin position="145"/>
        <end position="206"/>
    </location>
</feature>
<dbReference type="EMBL" id="CP016778">
    <property type="protein sequence ID" value="ASY22578.1"/>
    <property type="molecule type" value="Genomic_DNA"/>
</dbReference>
<dbReference type="RefSeq" id="WP_095697013.1">
    <property type="nucleotide sequence ID" value="NZ_CP016778.1"/>
</dbReference>
<gene>
    <name evidence="2" type="ORF">A1sIIB76_03195</name>
</gene>
<dbReference type="Pfam" id="PF13280">
    <property type="entry name" value="WYL"/>
    <property type="match status" value="1"/>
</dbReference>
<organism evidence="2 3">
    <name type="scientific">Candidatus Planktophila versatilis</name>
    <dbReference type="NCBI Taxonomy" id="1884905"/>
    <lineage>
        <taxon>Bacteria</taxon>
        <taxon>Bacillati</taxon>
        <taxon>Actinomycetota</taxon>
        <taxon>Actinomycetes</taxon>
        <taxon>Candidatus Nanopelagicales</taxon>
        <taxon>Candidatus Nanopelagicaceae</taxon>
        <taxon>Candidatus Planktophila</taxon>
    </lineage>
</organism>
<dbReference type="PROSITE" id="PS52050">
    <property type="entry name" value="WYL"/>
    <property type="match status" value="1"/>
</dbReference>
<dbReference type="PANTHER" id="PTHR34580:SF3">
    <property type="entry name" value="PROTEIN PAFB"/>
    <property type="match status" value="1"/>
</dbReference>
<dbReference type="AlphaFoldDB" id="A0AAC9YWQ0"/>
<evidence type="ECO:0000259" key="1">
    <source>
        <dbReference type="Pfam" id="PF13280"/>
    </source>
</evidence>
<proteinExistence type="predicted"/>
<evidence type="ECO:0000313" key="2">
    <source>
        <dbReference type="EMBL" id="ASY22578.1"/>
    </source>
</evidence>
<name>A0AAC9YWQ0_9ACTN</name>
<reference evidence="2 3" key="1">
    <citation type="submission" date="2016-07" db="EMBL/GenBank/DDBJ databases">
        <title>High microdiversification within the ubiquitous acI lineage of Actinobacteria.</title>
        <authorList>
            <person name="Neuenschwander S.M."/>
            <person name="Salcher M."/>
            <person name="Ghai R."/>
            <person name="Pernthaler J."/>
        </authorList>
    </citation>
    <scope>NUCLEOTIDE SEQUENCE [LARGE SCALE GENOMIC DNA]</scope>
    <source>
        <strain evidence="2">MMS-IIB-76</strain>
    </source>
</reference>
<sequence length="312" mass="35276">MSRKSERLINLTIALLATKRFITKSEIFRTIEGYEGSLESKERMFERDKDDLRSLGIEIEVGSFDPLFNDEAGYRIKQERYQLDLGDITALEISLLSLAAQAWQGASLDDAAQRALVKLNSLGIPVDEANLPDSIPFFSDDGLDLPKITRAIAEHQILEFTYQNYDLTVENRRIVPIALSTRSGHWYLAGVDQSIEEVRTFRFDRVIGTFTVKKGPKKFETPENFDSQSLFETVKNIDAVIDVRRGKGTSLRALASSTKSKGEWDQIQIPILDMKTLAALILWHGDDVYVHSPVELREIIISSLKDILETHG</sequence>
<evidence type="ECO:0000313" key="3">
    <source>
        <dbReference type="Proteomes" id="UP000217194"/>
    </source>
</evidence>
<dbReference type="GO" id="GO:0000502">
    <property type="term" value="C:proteasome complex"/>
    <property type="evidence" value="ECO:0007669"/>
    <property type="project" value="UniProtKB-KW"/>
</dbReference>